<feature type="compositionally biased region" description="Polar residues" evidence="1">
    <location>
        <begin position="248"/>
        <end position="259"/>
    </location>
</feature>
<feature type="region of interest" description="Disordered" evidence="1">
    <location>
        <begin position="218"/>
        <end position="259"/>
    </location>
</feature>
<dbReference type="EMBL" id="JAPDMQ010000876">
    <property type="protein sequence ID" value="KAK0519939.1"/>
    <property type="molecule type" value="Genomic_DNA"/>
</dbReference>
<comment type="caution">
    <text evidence="2">The sequence shown here is derived from an EMBL/GenBank/DDBJ whole genome shotgun (WGS) entry which is preliminary data.</text>
</comment>
<name>A0AAN6G4I2_9BASI</name>
<accession>A0AAN6G4I2</accession>
<sequence>MHEGLRKRFAHIGGGVRNGFSVGALQLPSTTVLAPRHFKAEHLPVIVAWKDKALADGFAAGPFRREDIERNIGPFVCVPITVVYTAATATKAEKHRVCFNASWAPSEGPVTTTLTSINDEVRDEPWECEWFLVTEVKIQDRTGTAVGRHPSLRDPSSRRRKALFGVTAGLSPVSWPLVGHGPMAYGPLWGVAGPGSSPSPSPSAPDLGRRLELSLGLALPRHGSSPSSVSVLRGAMRRSAARRPPSLPNGQRMSSAPAV</sequence>
<keyword evidence="3" id="KW-1185">Reference proteome</keyword>
<evidence type="ECO:0000256" key="1">
    <source>
        <dbReference type="SAM" id="MobiDB-lite"/>
    </source>
</evidence>
<evidence type="ECO:0000313" key="3">
    <source>
        <dbReference type="Proteomes" id="UP001176521"/>
    </source>
</evidence>
<dbReference type="Proteomes" id="UP001176521">
    <property type="component" value="Unassembled WGS sequence"/>
</dbReference>
<dbReference type="AlphaFoldDB" id="A0AAN6G4I2"/>
<evidence type="ECO:0000313" key="2">
    <source>
        <dbReference type="EMBL" id="KAK0519939.1"/>
    </source>
</evidence>
<proteinExistence type="predicted"/>
<reference evidence="2" key="1">
    <citation type="journal article" date="2023" name="PhytoFront">
        <title>Draft Genome Resources of Seven Strains of Tilletia horrida, Causal Agent of Kernel Smut of Rice.</title>
        <authorList>
            <person name="Khanal S."/>
            <person name="Antony Babu S."/>
            <person name="Zhou X.G."/>
        </authorList>
    </citation>
    <scope>NUCLEOTIDE SEQUENCE</scope>
    <source>
        <strain evidence="2">TX3</strain>
    </source>
</reference>
<gene>
    <name evidence="2" type="ORF">OC842_007272</name>
</gene>
<organism evidence="2 3">
    <name type="scientific">Tilletia horrida</name>
    <dbReference type="NCBI Taxonomy" id="155126"/>
    <lineage>
        <taxon>Eukaryota</taxon>
        <taxon>Fungi</taxon>
        <taxon>Dikarya</taxon>
        <taxon>Basidiomycota</taxon>
        <taxon>Ustilaginomycotina</taxon>
        <taxon>Exobasidiomycetes</taxon>
        <taxon>Tilletiales</taxon>
        <taxon>Tilletiaceae</taxon>
        <taxon>Tilletia</taxon>
    </lineage>
</organism>
<protein>
    <submittedName>
        <fullName evidence="2">Uncharacterized protein</fullName>
    </submittedName>
</protein>